<comment type="caution">
    <text evidence="3">The sequence shown here is derived from an EMBL/GenBank/DDBJ whole genome shotgun (WGS) entry which is preliminary data.</text>
</comment>
<organism evidence="3 4">
    <name type="scientific">Sporosarcina siberiensis</name>
    <dbReference type="NCBI Taxonomy" id="1365606"/>
    <lineage>
        <taxon>Bacteria</taxon>
        <taxon>Bacillati</taxon>
        <taxon>Bacillota</taxon>
        <taxon>Bacilli</taxon>
        <taxon>Bacillales</taxon>
        <taxon>Caryophanaceae</taxon>
        <taxon>Sporosarcina</taxon>
    </lineage>
</organism>
<protein>
    <submittedName>
        <fullName evidence="3">DUF1835 domain-containing protein</fullName>
    </submittedName>
</protein>
<dbReference type="InterPro" id="IPR022123">
    <property type="entry name" value="DUF3658"/>
</dbReference>
<gene>
    <name evidence="3" type="ORF">ACFSFY_06830</name>
</gene>
<dbReference type="Proteomes" id="UP001597218">
    <property type="component" value="Unassembled WGS sequence"/>
</dbReference>
<dbReference type="Pfam" id="PF08874">
    <property type="entry name" value="DUF1835"/>
    <property type="match status" value="1"/>
</dbReference>
<accession>A0ABW4SG07</accession>
<evidence type="ECO:0000313" key="3">
    <source>
        <dbReference type="EMBL" id="MFD1927775.1"/>
    </source>
</evidence>
<evidence type="ECO:0000313" key="4">
    <source>
        <dbReference type="Proteomes" id="UP001597218"/>
    </source>
</evidence>
<dbReference type="Pfam" id="PF12395">
    <property type="entry name" value="DUF3658"/>
    <property type="match status" value="1"/>
</dbReference>
<sequence>MTAETSTVKKVHILFGPSAFGSLKMALKTMKLNKQEQVIAFREVFSVGPVLRLHEEAGRQLRSKWQDNNLNYKLEDSSEYHKLFTQALNEVFAIPEESQIVIWTGSNAHEQTGLRFALYLLQGKCTDIRVINTAEAYGELFNTKKVTYEIRHSGEIDSERFEKIYKRYEKCAPLTKSDRKTLEGEWTNISETHETLRIWKDGTIESHSEEYYDQYILNMAKKLENECEPGEFMIAPRVIGEVLGHLNQYVDDQFFEYRIRSLIEKDEFEMKGNLKGMRFYSVRLKK</sequence>
<dbReference type="InterPro" id="IPR014973">
    <property type="entry name" value="DUF1835"/>
</dbReference>
<proteinExistence type="predicted"/>
<reference evidence="4" key="1">
    <citation type="journal article" date="2019" name="Int. J. Syst. Evol. Microbiol.">
        <title>The Global Catalogue of Microorganisms (GCM) 10K type strain sequencing project: providing services to taxonomists for standard genome sequencing and annotation.</title>
        <authorList>
            <consortium name="The Broad Institute Genomics Platform"/>
            <consortium name="The Broad Institute Genome Sequencing Center for Infectious Disease"/>
            <person name="Wu L."/>
            <person name="Ma J."/>
        </authorList>
    </citation>
    <scope>NUCLEOTIDE SEQUENCE [LARGE SCALE GENOMIC DNA]</scope>
    <source>
        <strain evidence="4">CGMCC 4.7177</strain>
    </source>
</reference>
<feature type="domain" description="DUF1835" evidence="1">
    <location>
        <begin position="11"/>
        <end position="133"/>
    </location>
</feature>
<name>A0ABW4SG07_9BACL</name>
<dbReference type="EMBL" id="JBHUGI010000015">
    <property type="protein sequence ID" value="MFD1927775.1"/>
    <property type="molecule type" value="Genomic_DNA"/>
</dbReference>
<evidence type="ECO:0000259" key="2">
    <source>
        <dbReference type="Pfam" id="PF12395"/>
    </source>
</evidence>
<feature type="domain" description="DUF3658" evidence="2">
    <location>
        <begin position="170"/>
        <end position="280"/>
    </location>
</feature>
<dbReference type="RefSeq" id="WP_381536534.1">
    <property type="nucleotide sequence ID" value="NZ_JBHUGI010000015.1"/>
</dbReference>
<evidence type="ECO:0000259" key="1">
    <source>
        <dbReference type="Pfam" id="PF08874"/>
    </source>
</evidence>
<keyword evidence="4" id="KW-1185">Reference proteome</keyword>